<dbReference type="Proteomes" id="UP000525078">
    <property type="component" value="Unassembled WGS sequence"/>
</dbReference>
<dbReference type="EMBL" id="JAATIP010000212">
    <property type="protein sequence ID" value="KAF4359866.1"/>
    <property type="molecule type" value="Genomic_DNA"/>
</dbReference>
<evidence type="ECO:0000259" key="1">
    <source>
        <dbReference type="Pfam" id="PF13456"/>
    </source>
</evidence>
<feature type="domain" description="RNase H type-1" evidence="1">
    <location>
        <begin position="430"/>
        <end position="544"/>
    </location>
</feature>
<dbReference type="InterPro" id="IPR036397">
    <property type="entry name" value="RNaseH_sf"/>
</dbReference>
<dbReference type="Pfam" id="PF13456">
    <property type="entry name" value="RVT_3"/>
    <property type="match status" value="1"/>
</dbReference>
<dbReference type="InterPro" id="IPR012337">
    <property type="entry name" value="RNaseH-like_sf"/>
</dbReference>
<dbReference type="InterPro" id="IPR002156">
    <property type="entry name" value="RNaseH_domain"/>
</dbReference>
<dbReference type="InterPro" id="IPR044730">
    <property type="entry name" value="RNase_H-like_dom_plant"/>
</dbReference>
<dbReference type="Gene3D" id="3.30.420.10">
    <property type="entry name" value="Ribonuclease H-like superfamily/Ribonuclease H"/>
    <property type="match status" value="1"/>
</dbReference>
<accession>A0A7J6ENI9</accession>
<proteinExistence type="predicted"/>
<evidence type="ECO:0000313" key="3">
    <source>
        <dbReference type="Proteomes" id="UP000525078"/>
    </source>
</evidence>
<reference evidence="2 3" key="1">
    <citation type="journal article" date="2020" name="bioRxiv">
        <title>Sequence and annotation of 42 cannabis genomes reveals extensive copy number variation in cannabinoid synthesis and pathogen resistance genes.</title>
        <authorList>
            <person name="Mckernan K.J."/>
            <person name="Helbert Y."/>
            <person name="Kane L.T."/>
            <person name="Ebling H."/>
            <person name="Zhang L."/>
            <person name="Liu B."/>
            <person name="Eaton Z."/>
            <person name="Mclaughlin S."/>
            <person name="Kingan S."/>
            <person name="Baybayan P."/>
            <person name="Concepcion G."/>
            <person name="Jordan M."/>
            <person name="Riva A."/>
            <person name="Barbazuk W."/>
            <person name="Harkins T."/>
        </authorList>
    </citation>
    <scope>NUCLEOTIDE SEQUENCE [LARGE SCALE GENOMIC DNA]</scope>
    <source>
        <strain evidence="3">cv. Jamaican Lion 4</strain>
        <tissue evidence="2">Leaf</tissue>
    </source>
</reference>
<dbReference type="GO" id="GO:0003676">
    <property type="term" value="F:nucleic acid binding"/>
    <property type="evidence" value="ECO:0007669"/>
    <property type="project" value="InterPro"/>
</dbReference>
<dbReference type="GO" id="GO:0004523">
    <property type="term" value="F:RNA-DNA hybrid ribonuclease activity"/>
    <property type="evidence" value="ECO:0007669"/>
    <property type="project" value="InterPro"/>
</dbReference>
<dbReference type="AlphaFoldDB" id="A0A7J6ENI9"/>
<dbReference type="PANTHER" id="PTHR47074:SF74">
    <property type="match status" value="1"/>
</dbReference>
<organism evidence="2 3">
    <name type="scientific">Cannabis sativa</name>
    <name type="common">Hemp</name>
    <name type="synonym">Marijuana</name>
    <dbReference type="NCBI Taxonomy" id="3483"/>
    <lineage>
        <taxon>Eukaryota</taxon>
        <taxon>Viridiplantae</taxon>
        <taxon>Streptophyta</taxon>
        <taxon>Embryophyta</taxon>
        <taxon>Tracheophyta</taxon>
        <taxon>Spermatophyta</taxon>
        <taxon>Magnoliopsida</taxon>
        <taxon>eudicotyledons</taxon>
        <taxon>Gunneridae</taxon>
        <taxon>Pentapetalae</taxon>
        <taxon>rosids</taxon>
        <taxon>fabids</taxon>
        <taxon>Rosales</taxon>
        <taxon>Cannabaceae</taxon>
        <taxon>Cannabis</taxon>
    </lineage>
</organism>
<gene>
    <name evidence="2" type="ORF">F8388_015906</name>
</gene>
<sequence>MFKLGGIDLEGVGAIFTWSNGQSWKRLIREKLDRVVVSAAWISYFKKAGVRNLASRNPRCPRIIEEAWNIAIVGFQSFMLCRRLHSTAKALSKWNREVFGHCQFKLQALERLLIEVQNRIPSKENVELEGSIMLEIDEVEKRLESIWKASPVANGIWATQEFIAENGVWIVGQNSSIDYWGQQWICGDGPILHKGLINPLTKTTTLVNDLVDLGSSGWNERMVENVFVPATALLINSLDRNFFPAFDVACWKSSNDGRFSLKAAYWDYNKMRFAEKDDTCGRIWLSKIHERFKVFLWKLCQDALPFGSKLLWFSSRWGLRLDVLSFLNGRELVAWLSHPPFQHLLNPQELSSFFLYGAVLYHKLWLCRNDAFHNGVPVDFKMLQKSIEKCFSEHDRIRNKESERPDSCRGVVELRWGLPRPGRVQGFVDFASDREVGAVAVVLYDASGSILAYGAKKVMVHDVFQGESESLHFGVSLALDLQIEGVDFHTDNTMLVKGLIDRNSPSWHSHFSFVKLYDLLLSSDCSVSWISRVFNKAAHALARWGLSHSCNGLLRFWEVSTHVLTKLCVLAKIISVS</sequence>
<dbReference type="InterPro" id="IPR052929">
    <property type="entry name" value="RNase_H-like_EbsB-rel"/>
</dbReference>
<evidence type="ECO:0000313" key="2">
    <source>
        <dbReference type="EMBL" id="KAF4359866.1"/>
    </source>
</evidence>
<comment type="caution">
    <text evidence="2">The sequence shown here is derived from an EMBL/GenBank/DDBJ whole genome shotgun (WGS) entry which is preliminary data.</text>
</comment>
<name>A0A7J6ENI9_CANSA</name>
<dbReference type="PANTHER" id="PTHR47074">
    <property type="entry name" value="BNAC02G40300D PROTEIN"/>
    <property type="match status" value="1"/>
</dbReference>
<protein>
    <recommendedName>
        <fullName evidence="1">RNase H type-1 domain-containing protein</fullName>
    </recommendedName>
</protein>
<dbReference type="SUPFAM" id="SSF53098">
    <property type="entry name" value="Ribonuclease H-like"/>
    <property type="match status" value="1"/>
</dbReference>
<dbReference type="CDD" id="cd06222">
    <property type="entry name" value="RNase_H_like"/>
    <property type="match status" value="1"/>
</dbReference>